<dbReference type="InterPro" id="IPR036140">
    <property type="entry name" value="PFN_sf"/>
</dbReference>
<dbReference type="CDD" id="cd00148">
    <property type="entry name" value="PROF"/>
    <property type="match status" value="1"/>
</dbReference>
<keyword evidence="3" id="KW-0963">Cytoplasm</keyword>
<dbReference type="SUPFAM" id="SSF55770">
    <property type="entry name" value="Profilin (actin-binding protein)"/>
    <property type="match status" value="1"/>
</dbReference>
<dbReference type="SMART" id="SM00392">
    <property type="entry name" value="PROF"/>
    <property type="match status" value="1"/>
</dbReference>
<keyword evidence="5" id="KW-0206">Cytoskeleton</keyword>
<comment type="subcellular location">
    <subcellularLocation>
        <location evidence="1">Cytoplasm</location>
        <location evidence="1">Cytoskeleton</location>
    </subcellularLocation>
</comment>
<evidence type="ECO:0000256" key="3">
    <source>
        <dbReference type="ARBA" id="ARBA00022490"/>
    </source>
</evidence>
<gene>
    <name evidence="7" type="primary">PFY1_1</name>
    <name evidence="7" type="ORF">TWF718_005525</name>
</gene>
<evidence type="ECO:0000256" key="1">
    <source>
        <dbReference type="ARBA" id="ARBA00004245"/>
    </source>
</evidence>
<dbReference type="Gene3D" id="3.30.450.30">
    <property type="entry name" value="Dynein light chain 2a, cytoplasmic"/>
    <property type="match status" value="1"/>
</dbReference>
<dbReference type="AlphaFoldDB" id="A0AAN8N1M0"/>
<evidence type="ECO:0000313" key="8">
    <source>
        <dbReference type="Proteomes" id="UP001313282"/>
    </source>
</evidence>
<organism evidence="7 8">
    <name type="scientific">Orbilia javanica</name>
    <dbReference type="NCBI Taxonomy" id="47235"/>
    <lineage>
        <taxon>Eukaryota</taxon>
        <taxon>Fungi</taxon>
        <taxon>Dikarya</taxon>
        <taxon>Ascomycota</taxon>
        <taxon>Pezizomycotina</taxon>
        <taxon>Orbiliomycetes</taxon>
        <taxon>Orbiliales</taxon>
        <taxon>Orbiliaceae</taxon>
        <taxon>Orbilia</taxon>
    </lineage>
</organism>
<dbReference type="GO" id="GO:0005938">
    <property type="term" value="C:cell cortex"/>
    <property type="evidence" value="ECO:0007669"/>
    <property type="project" value="TreeGrafter"/>
</dbReference>
<evidence type="ECO:0000313" key="7">
    <source>
        <dbReference type="EMBL" id="KAK6347686.1"/>
    </source>
</evidence>
<dbReference type="Proteomes" id="UP001313282">
    <property type="component" value="Unassembled WGS sequence"/>
</dbReference>
<keyword evidence="4 6" id="KW-0009">Actin-binding</keyword>
<dbReference type="EMBL" id="JAVHNR010000003">
    <property type="protein sequence ID" value="KAK6347686.1"/>
    <property type="molecule type" value="Genomic_DNA"/>
</dbReference>
<protein>
    <recommendedName>
        <fullName evidence="6">Profilin</fullName>
    </recommendedName>
</protein>
<dbReference type="InterPro" id="IPR005455">
    <property type="entry name" value="PFN_euk"/>
</dbReference>
<dbReference type="PANTHER" id="PTHR11604:SF0">
    <property type="entry name" value="PROFILIN"/>
    <property type="match status" value="1"/>
</dbReference>
<comment type="similarity">
    <text evidence="2 6">Belongs to the profilin family.</text>
</comment>
<reference evidence="7 8" key="1">
    <citation type="submission" date="2019-10" db="EMBL/GenBank/DDBJ databases">
        <authorList>
            <person name="Palmer J.M."/>
        </authorList>
    </citation>
    <scope>NUCLEOTIDE SEQUENCE [LARGE SCALE GENOMIC DNA]</scope>
    <source>
        <strain evidence="7 8">TWF718</strain>
    </source>
</reference>
<proteinExistence type="inferred from homology"/>
<keyword evidence="8" id="KW-1185">Reference proteome</keyword>
<dbReference type="GO" id="GO:0003785">
    <property type="term" value="F:actin monomer binding"/>
    <property type="evidence" value="ECO:0007669"/>
    <property type="project" value="TreeGrafter"/>
</dbReference>
<dbReference type="InterPro" id="IPR048278">
    <property type="entry name" value="PFN"/>
</dbReference>
<dbReference type="GO" id="GO:0005856">
    <property type="term" value="C:cytoskeleton"/>
    <property type="evidence" value="ECO:0007669"/>
    <property type="project" value="UniProtKB-SubCell"/>
</dbReference>
<evidence type="ECO:0000256" key="2">
    <source>
        <dbReference type="ARBA" id="ARBA00010058"/>
    </source>
</evidence>
<sequence length="129" mass="14060">MSWQSYVDTSLLSSHKIDKAAIFSADGESVWATTPGFNITPETVKFFAANYDSLDSFFSKSTNIGEAKYVCIAQEPAGDGAYLRHGKMGVVIIKTKQALIIAHHPDTVERYDATKVTVALATYLTSVGY</sequence>
<evidence type="ECO:0000256" key="5">
    <source>
        <dbReference type="ARBA" id="ARBA00023212"/>
    </source>
</evidence>
<accession>A0AAN8N1M0</accession>
<comment type="caution">
    <text evidence="7">The sequence shown here is derived from an EMBL/GenBank/DDBJ whole genome shotgun (WGS) entry which is preliminary data.</text>
</comment>
<dbReference type="PROSITE" id="PS00414">
    <property type="entry name" value="PROFILIN"/>
    <property type="match status" value="1"/>
</dbReference>
<dbReference type="Pfam" id="PF00235">
    <property type="entry name" value="Profilin"/>
    <property type="match status" value="1"/>
</dbReference>
<evidence type="ECO:0000256" key="6">
    <source>
        <dbReference type="RuleBase" id="RU003909"/>
    </source>
</evidence>
<dbReference type="PANTHER" id="PTHR11604">
    <property type="entry name" value="PROFILIN"/>
    <property type="match status" value="1"/>
</dbReference>
<dbReference type="InterPro" id="IPR027310">
    <property type="entry name" value="Profilin_CS"/>
</dbReference>
<name>A0AAN8N1M0_9PEZI</name>
<evidence type="ECO:0000256" key="4">
    <source>
        <dbReference type="ARBA" id="ARBA00023203"/>
    </source>
</evidence>